<dbReference type="Gene3D" id="3.30.950.10">
    <property type="entry name" value="Methyltransferase, Cobalt-precorrin-4 Transmethylase, Domain 2"/>
    <property type="match status" value="1"/>
</dbReference>
<dbReference type="SUPFAM" id="SSF53790">
    <property type="entry name" value="Tetrapyrrole methylase"/>
    <property type="match status" value="1"/>
</dbReference>
<dbReference type="InterPro" id="IPR014776">
    <property type="entry name" value="4pyrrole_Mease_sub2"/>
</dbReference>
<keyword evidence="10" id="KW-1185">Reference proteome</keyword>
<dbReference type="InterPro" id="IPR035996">
    <property type="entry name" value="4pyrrol_Methylase_sf"/>
</dbReference>
<dbReference type="EC" id="2.1.1.131" evidence="9"/>
<evidence type="ECO:0000256" key="5">
    <source>
        <dbReference type="ARBA" id="ARBA00022691"/>
    </source>
</evidence>
<dbReference type="SUPFAM" id="SSF159672">
    <property type="entry name" value="CbiG N-terminal domain-like"/>
    <property type="match status" value="1"/>
</dbReference>
<dbReference type="PANTHER" id="PTHR47036:SF1">
    <property type="entry name" value="COBALT-FACTOR III C(17)-METHYLTRANSFERASE-RELATED"/>
    <property type="match status" value="1"/>
</dbReference>
<dbReference type="SUPFAM" id="SSF159664">
    <property type="entry name" value="CobE/GbiG C-terminal domain-like"/>
    <property type="match status" value="1"/>
</dbReference>
<feature type="domain" description="Cobalamin synthesis G N-terminal" evidence="8">
    <location>
        <begin position="52"/>
        <end position="131"/>
    </location>
</feature>
<proteinExistence type="predicted"/>
<keyword evidence="3 9" id="KW-0489">Methyltransferase</keyword>
<dbReference type="InterPro" id="IPR038029">
    <property type="entry name" value="GbiG_N_sf"/>
</dbReference>
<gene>
    <name evidence="9" type="primary">cobJ</name>
    <name evidence="9" type="ORF">G7B40_003025</name>
</gene>
<feature type="domain" description="Tetrapyrrole methylase" evidence="7">
    <location>
        <begin position="330"/>
        <end position="541"/>
    </location>
</feature>
<dbReference type="RefSeq" id="WP_208349897.1">
    <property type="nucleotide sequence ID" value="NZ_JAALHA020000001.1"/>
</dbReference>
<keyword evidence="6" id="KW-0472">Membrane</keyword>
<dbReference type="InterPro" id="IPR021744">
    <property type="entry name" value="CbiG_N"/>
</dbReference>
<dbReference type="InterPro" id="IPR000878">
    <property type="entry name" value="4pyrrol_Mease"/>
</dbReference>
<dbReference type="NCBIfam" id="TIGR01466">
    <property type="entry name" value="cobJ_cbiH"/>
    <property type="match status" value="1"/>
</dbReference>
<dbReference type="Pfam" id="PF11760">
    <property type="entry name" value="CbiG_N"/>
    <property type="match status" value="1"/>
</dbReference>
<dbReference type="Gene3D" id="3.30.420.180">
    <property type="entry name" value="CobE/GbiG C-terminal domain"/>
    <property type="match status" value="1"/>
</dbReference>
<dbReference type="InterPro" id="IPR006363">
    <property type="entry name" value="Cbl_synth_CobJ/CibH_dom"/>
</dbReference>
<keyword evidence="2" id="KW-0169">Cobalamin biosynthesis</keyword>
<evidence type="ECO:0000256" key="4">
    <source>
        <dbReference type="ARBA" id="ARBA00022679"/>
    </source>
</evidence>
<dbReference type="Proteomes" id="UP000667802">
    <property type="component" value="Unassembled WGS sequence"/>
</dbReference>
<evidence type="ECO:0000256" key="2">
    <source>
        <dbReference type="ARBA" id="ARBA00022573"/>
    </source>
</evidence>
<dbReference type="Pfam" id="PF00590">
    <property type="entry name" value="TP_methylase"/>
    <property type="match status" value="1"/>
</dbReference>
<keyword evidence="6" id="KW-1133">Transmembrane helix</keyword>
<evidence type="ECO:0000313" key="9">
    <source>
        <dbReference type="EMBL" id="MDR9893558.1"/>
    </source>
</evidence>
<evidence type="ECO:0000259" key="8">
    <source>
        <dbReference type="Pfam" id="PF11760"/>
    </source>
</evidence>
<dbReference type="PANTHER" id="PTHR47036">
    <property type="entry name" value="COBALT-FACTOR III C(17)-METHYLTRANSFERASE-RELATED"/>
    <property type="match status" value="1"/>
</dbReference>
<dbReference type="Gene3D" id="3.40.50.11220">
    <property type="match status" value="1"/>
</dbReference>
<keyword evidence="4 9" id="KW-0808">Transferase</keyword>
<reference evidence="10" key="1">
    <citation type="journal article" date="2021" name="Science">
        <title>Hunting the eagle killer: A cyanobacterial neurotoxin causes vacuolar myelinopathy.</title>
        <authorList>
            <person name="Breinlinger S."/>
            <person name="Phillips T.J."/>
            <person name="Haram B.N."/>
            <person name="Mares J."/>
            <person name="Martinez Yerena J.A."/>
            <person name="Hrouzek P."/>
            <person name="Sobotka R."/>
            <person name="Henderson W.M."/>
            <person name="Schmieder P."/>
            <person name="Williams S.M."/>
            <person name="Lauderdale J.D."/>
            <person name="Wilde H.D."/>
            <person name="Gerrin W."/>
            <person name="Kust A."/>
            <person name="Washington J.W."/>
            <person name="Wagner C."/>
            <person name="Geier B."/>
            <person name="Liebeke M."/>
            <person name="Enke H."/>
            <person name="Niedermeyer T.H.J."/>
            <person name="Wilde S.B."/>
        </authorList>
    </citation>
    <scope>NUCLEOTIDE SEQUENCE [LARGE SCALE GENOMIC DNA]</scope>
    <source>
        <strain evidence="10">Thurmond2011</strain>
    </source>
</reference>
<evidence type="ECO:0000259" key="7">
    <source>
        <dbReference type="Pfam" id="PF00590"/>
    </source>
</evidence>
<dbReference type="InterPro" id="IPR014777">
    <property type="entry name" value="4pyrrole_Mease_sub1"/>
</dbReference>
<dbReference type="Gene3D" id="3.40.1010.10">
    <property type="entry name" value="Cobalt-precorrin-4 Transmethylase, Domain 1"/>
    <property type="match status" value="1"/>
</dbReference>
<dbReference type="GO" id="GO:0009236">
    <property type="term" value="P:cobalamin biosynthetic process"/>
    <property type="evidence" value="ECO:0007669"/>
    <property type="project" value="UniProtKB-KW"/>
</dbReference>
<dbReference type="AlphaFoldDB" id="A0AAP5I1T3"/>
<comment type="caution">
    <text evidence="9">The sequence shown here is derived from an EMBL/GenBank/DDBJ whole genome shotgun (WGS) entry which is preliminary data.</text>
</comment>
<dbReference type="GO" id="GO:0032259">
    <property type="term" value="P:methylation"/>
    <property type="evidence" value="ECO:0007669"/>
    <property type="project" value="UniProtKB-KW"/>
</dbReference>
<evidence type="ECO:0000313" key="10">
    <source>
        <dbReference type="Proteomes" id="UP000667802"/>
    </source>
</evidence>
<dbReference type="CDD" id="cd11646">
    <property type="entry name" value="Precorrin_3B_C17_MT"/>
    <property type="match status" value="1"/>
</dbReference>
<comment type="pathway">
    <text evidence="1">Cofactor biosynthesis; adenosylcobalamin biosynthesis.</text>
</comment>
<keyword evidence="6" id="KW-0812">Transmembrane</keyword>
<feature type="transmembrane region" description="Helical" evidence="6">
    <location>
        <begin position="56"/>
        <end position="77"/>
    </location>
</feature>
<dbReference type="EMBL" id="JAALHA020000001">
    <property type="protein sequence ID" value="MDR9893558.1"/>
    <property type="molecule type" value="Genomic_DNA"/>
</dbReference>
<sequence>MTRKTAPAVVVLGENSIAVARQIVSVLPGSTIYGLANRTSDVDVSFTNFGETLRELFASGTPLIGICAAGILIRTLAPMLSDKRQEPPVLAIAEDGSAVVPLLGGLNGVNDLARCIADALNVKPAITTTGDVRFKIVLETPPNGYRLANPEQAKTFMSNVLAGATVKLDGNAPWLSSSALPIDPNGDLTIHITEHEITPEPNSLVYHPTTVAIGISETAQGVDDTVSLVRELLADAKLVTASVAGVFASISASTNSGIQAVASTFKVPTRFFRTTDLDRFLSQGYSSAQAAALAATGGSGQLIFSQSSDFAIAIAGEPLDPNTIGQPRGRLAIIGTGPGSSQWMSPEVKEILKAATDLVGYKTYLDLVGSLGHGKIRHESDNREEEARATLALDLAAQGRSVAVVSSGDPGIYAMAAAIFEVIDRYAKPEWNSIDIQVAPGISAMQAAAAAIGAPLGHDFCAISLSDILKPWSIVEQRITTAAQGDFVIAFYNPVSKERNWQLAQARDILLRWRDPKTPVVLARNLGRSGESVKAIALDELVPEAADMRTVILVGSTKTRTIQRGDGGVWVYTPRRYTN</sequence>
<organism evidence="9 10">
    <name type="scientific">Aetokthonos hydrillicola Thurmond2011</name>
    <dbReference type="NCBI Taxonomy" id="2712845"/>
    <lineage>
        <taxon>Bacteria</taxon>
        <taxon>Bacillati</taxon>
        <taxon>Cyanobacteriota</taxon>
        <taxon>Cyanophyceae</taxon>
        <taxon>Nostocales</taxon>
        <taxon>Hapalosiphonaceae</taxon>
        <taxon>Aetokthonos</taxon>
    </lineage>
</organism>
<dbReference type="InterPro" id="IPR036518">
    <property type="entry name" value="CobE/GbiG_C_sf"/>
</dbReference>
<dbReference type="GO" id="GO:0030789">
    <property type="term" value="F:precorrin-3B C17-methyltransferase activity"/>
    <property type="evidence" value="ECO:0007669"/>
    <property type="project" value="UniProtKB-EC"/>
</dbReference>
<accession>A0AAP5I1T3</accession>
<evidence type="ECO:0000256" key="3">
    <source>
        <dbReference type="ARBA" id="ARBA00022603"/>
    </source>
</evidence>
<keyword evidence="5" id="KW-0949">S-adenosyl-L-methionine</keyword>
<evidence type="ECO:0000256" key="6">
    <source>
        <dbReference type="SAM" id="Phobius"/>
    </source>
</evidence>
<dbReference type="InterPro" id="IPR051810">
    <property type="entry name" value="Precorrin_MeTrfase"/>
</dbReference>
<evidence type="ECO:0000256" key="1">
    <source>
        <dbReference type="ARBA" id="ARBA00004953"/>
    </source>
</evidence>
<protein>
    <submittedName>
        <fullName evidence="9">Precorrin-3B C(17)-methyltransferase</fullName>
        <ecNumber evidence="9">2.1.1.131</ecNumber>
    </submittedName>
</protein>
<name>A0AAP5I1T3_9CYAN</name>